<proteinExistence type="predicted"/>
<feature type="region of interest" description="Disordered" evidence="1">
    <location>
        <begin position="18"/>
        <end position="39"/>
    </location>
</feature>
<accession>A0A4Y2UJ42</accession>
<evidence type="ECO:0000256" key="1">
    <source>
        <dbReference type="SAM" id="MobiDB-lite"/>
    </source>
</evidence>
<dbReference type="EMBL" id="BGPR01036363">
    <property type="protein sequence ID" value="GBO11550.1"/>
    <property type="molecule type" value="Genomic_DNA"/>
</dbReference>
<feature type="non-terminal residue" evidence="2">
    <location>
        <position position="1"/>
    </location>
</feature>
<reference evidence="2 3" key="1">
    <citation type="journal article" date="2019" name="Sci. Rep.">
        <title>Orb-weaving spider Araneus ventricosus genome elucidates the spidroin gene catalogue.</title>
        <authorList>
            <person name="Kono N."/>
            <person name="Nakamura H."/>
            <person name="Ohtoshi R."/>
            <person name="Moran D.A.P."/>
            <person name="Shinohara A."/>
            <person name="Yoshida Y."/>
            <person name="Fujiwara M."/>
            <person name="Mori M."/>
            <person name="Tomita M."/>
            <person name="Arakawa K."/>
        </authorList>
    </citation>
    <scope>NUCLEOTIDE SEQUENCE [LARGE SCALE GENOMIC DNA]</scope>
</reference>
<organism evidence="2 3">
    <name type="scientific">Araneus ventricosus</name>
    <name type="common">Orbweaver spider</name>
    <name type="synonym">Epeira ventricosa</name>
    <dbReference type="NCBI Taxonomy" id="182803"/>
    <lineage>
        <taxon>Eukaryota</taxon>
        <taxon>Metazoa</taxon>
        <taxon>Ecdysozoa</taxon>
        <taxon>Arthropoda</taxon>
        <taxon>Chelicerata</taxon>
        <taxon>Arachnida</taxon>
        <taxon>Araneae</taxon>
        <taxon>Araneomorphae</taxon>
        <taxon>Entelegynae</taxon>
        <taxon>Araneoidea</taxon>
        <taxon>Araneidae</taxon>
        <taxon>Araneus</taxon>
    </lineage>
</organism>
<dbReference type="Proteomes" id="UP000499080">
    <property type="component" value="Unassembled WGS sequence"/>
</dbReference>
<sequence>STTASVKISHSLPDIKEEVNNEWTETNRKVAPPRQTTLPTVPTRHQTFQRQLSHRLDLSDVPFEVCNISQRDSQSIGRIRPELYQQDVMRQWSADSGTDLLGDGSEQGASCGKLTFSLRYDHDVEGLIVKVRVQQTQVPLFTLVLYFDYHVFDKFSRSKPDSRRTFTLLTL</sequence>
<name>A0A4Y2UJ42_ARAVE</name>
<dbReference type="OrthoDB" id="6416471at2759"/>
<comment type="caution">
    <text evidence="2">The sequence shown here is derived from an EMBL/GenBank/DDBJ whole genome shotgun (WGS) entry which is preliminary data.</text>
</comment>
<keyword evidence="3" id="KW-1185">Reference proteome</keyword>
<protein>
    <submittedName>
        <fullName evidence="2">Synaptotagmin-6</fullName>
    </submittedName>
</protein>
<dbReference type="AlphaFoldDB" id="A0A4Y2UJ42"/>
<evidence type="ECO:0000313" key="3">
    <source>
        <dbReference type="Proteomes" id="UP000499080"/>
    </source>
</evidence>
<gene>
    <name evidence="2" type="primary">Syt6</name>
    <name evidence="2" type="ORF">AVEN_145895_1</name>
</gene>
<evidence type="ECO:0000313" key="2">
    <source>
        <dbReference type="EMBL" id="GBO11550.1"/>
    </source>
</evidence>